<feature type="compositionally biased region" description="Low complexity" evidence="8">
    <location>
        <begin position="1868"/>
        <end position="1879"/>
    </location>
</feature>
<dbReference type="Proteomes" id="UP001286313">
    <property type="component" value="Unassembled WGS sequence"/>
</dbReference>
<feature type="compositionally biased region" description="Gly residues" evidence="8">
    <location>
        <begin position="1999"/>
        <end position="2009"/>
    </location>
</feature>
<feature type="region of interest" description="Disordered" evidence="8">
    <location>
        <begin position="1995"/>
        <end position="2018"/>
    </location>
</feature>
<feature type="compositionally biased region" description="Polar residues" evidence="8">
    <location>
        <begin position="2449"/>
        <end position="2478"/>
    </location>
</feature>
<dbReference type="SUPFAM" id="SSF52540">
    <property type="entry name" value="P-loop containing nucleoside triphosphate hydrolases"/>
    <property type="match status" value="1"/>
</dbReference>
<dbReference type="InterPro" id="IPR039686">
    <property type="entry name" value="FANCM/Mph1-like_ID"/>
</dbReference>
<feature type="region of interest" description="Disordered" evidence="8">
    <location>
        <begin position="1062"/>
        <end position="1082"/>
    </location>
</feature>
<feature type="compositionally biased region" description="Polar residues" evidence="8">
    <location>
        <begin position="865"/>
        <end position="879"/>
    </location>
</feature>
<dbReference type="Pfam" id="PF00270">
    <property type="entry name" value="DEAD"/>
    <property type="match status" value="1"/>
</dbReference>
<dbReference type="InterPro" id="IPR014001">
    <property type="entry name" value="Helicase_ATP-bd"/>
</dbReference>
<gene>
    <name evidence="11" type="ORF">Pcinc_023293</name>
</gene>
<dbReference type="CDD" id="cd18033">
    <property type="entry name" value="DEXDc_FANCM"/>
    <property type="match status" value="1"/>
</dbReference>
<proteinExistence type="inferred from homology"/>
<accession>A0AAE1FCK9</accession>
<feature type="compositionally biased region" description="Basic and acidic residues" evidence="8">
    <location>
        <begin position="1765"/>
        <end position="1783"/>
    </location>
</feature>
<dbReference type="GO" id="GO:0005634">
    <property type="term" value="C:nucleus"/>
    <property type="evidence" value="ECO:0007669"/>
    <property type="project" value="UniProtKB-SubCell"/>
</dbReference>
<feature type="region of interest" description="Disordered" evidence="8">
    <location>
        <begin position="2449"/>
        <end position="2486"/>
    </location>
</feature>
<evidence type="ECO:0000259" key="9">
    <source>
        <dbReference type="PROSITE" id="PS51192"/>
    </source>
</evidence>
<evidence type="ECO:0000256" key="6">
    <source>
        <dbReference type="ARBA" id="ARBA00022840"/>
    </source>
</evidence>
<dbReference type="InterPro" id="IPR011545">
    <property type="entry name" value="DEAD/DEAH_box_helicase_dom"/>
</dbReference>
<keyword evidence="5" id="KW-0347">Helicase</keyword>
<feature type="compositionally biased region" description="Basic residues" evidence="8">
    <location>
        <begin position="854"/>
        <end position="863"/>
    </location>
</feature>
<name>A0AAE1FCK9_PETCI</name>
<dbReference type="SUPFAM" id="SSF47781">
    <property type="entry name" value="RuvA domain 2-like"/>
    <property type="match status" value="1"/>
</dbReference>
<dbReference type="SMART" id="SM00490">
    <property type="entry name" value="HELICc"/>
    <property type="match status" value="1"/>
</dbReference>
<evidence type="ECO:0000256" key="1">
    <source>
        <dbReference type="ARBA" id="ARBA00004123"/>
    </source>
</evidence>
<sequence length="2734" mass="306759">MDNKEHKTADFTLDFGLDVSDDDVLAQACEESDARSENISGSKASSIFICSRKEGSSIGGNFYPPYPSVPESTPLETLPGFDTEAGKTWVYPINYPVREYQYSIVEKTLFRNTLVSLPTGLGKTFIAAVVMYNFYRWYPSGKVVFTAPTKPLVTQQITACFNIMGIPQEHTSEMTGLINAEKRASEWCERRVFFLTPEVLVRDLARGSCPAVLIKCLVIDEAHHALGNYAYCQAIQCLRQHRHDFRVVALSATPGSDVMAVKQVLTNLFISEIEIRNEDSTDIQPYTHQRKVEKVVVSLGNELKSLQTRYNNVLRVYVFKLIDMKVLYTRDETTLTKFQVLKARDSFRQSPPESLPPHKYGMVEGIFALCMTLYHSYELLLQHGTKAFYMFMKGTLDNDKGHRFARSELNHNQVFQSIMNELAQKFDSSVSKDTSNPPGPQDNSGNSRRQENSYSYIISHPKMEKLLDVVTKHHQEFADRGDTTRVIIFSQYRDSVEEITGMLTHHHPLVKAMSFVGQSKGARSGRGFSQKEQLQVMNSFRDGCYNTLVSTCVGEEGLDIGEVDLIVCYDAPKSPVRLAQRMGRTGRQREGRIVILVTEGREEQMYNQSQYQKKSIINALMDKKRLENFLNPTSPRMVPKGMTPVCMKLYMKVGTWKTQAVRGRKKTSSSSNSITSFLTKSSSSTSKMKAVVKQSLMSREEWDWYRKNLKVPQEEVKNLPHPLLMCLSHHDKESGTIVDKRTINLGTYHPWQTTAQSTHTLGHTSRSETLVHLAEFTGLQQHLDPGDDPYGLEMASFLDMGYVSGHDKDTGCTLDRPSLFTTIKSKSTSHTSSLQHSEAGPSNKERKQFGTKGKVSKGRKRVHPIQSSLITHMLSQKSNPKMKDKEKDGSDFPDGMQDFKDKCVSSVKKDRKVSDLSEKDEENIFDFQDQNIQETEKKCQVPVRIDSKIVNDDDDVICLSDDYINIRLCAESVFQDEAKDGGNSSTKNIARGNPKIDKANEENLSGANFDKVNATNENEDNGRMAQRKSNPKLCYEEVPAAVSWPVEMDFLLQPQILRPFRVRTPPNDASNTDSEIDEPDSPSEVLSLCGDWLKNKNRLAYNVWMEGEDKGEDDHCHSPLSSVENRSKELKNANLALDSLKNKDIVYDGVCKSQGGKVLDGNNRSNLDITDEVFKDNLMFTTRDLQRNNTHELPDLHGHQENINKKYLHRNEGNLNSRSSQRFDIRAKSTSLNTGGERVNSKDLHIIEENTRVVCSNIDAEVQEVSPISSKRISVEHAFEEQDDKAGVLRETREQNTFLATPCKPPDTKHNTLEVEEISPIFSSTYKKPVRTNIPLYSSTPKVNAKRLFKVDTPPVSHLSISSVRESSCDMNILCDEDLIGDKVKERTEEKYTENEKNIINDKSKGKSIGNLRNNDTCALNISKDKTLIENSSKDKGTGIEKAEDKGEVKILPPLFSQRSKIRSKLSEFTFTECKLKDSNALSTDVSKCKADLNANSKRNIDGSFDLFSDSDDKNARKFSHRLSSEAKSVTNKKDMPVRDAGSSSLMQVPIQDNDQECHLYKQMSDLTEETDYAGRHKSKVMRVEASQLIKPKLGGNETNQTGIRELNKATGTKEDQIIAAKSNIIEANQVLKTKLTGAEGSHALKTKHDEVELSLVKTSKTNVYQGTVHSDTSIHTSTINFDLMLDDDLFADINEADFDNEVNREVLHNNNKGSTEVLEINTMKNEAKEELLKINKVNKGGHKDVKDTFSEGNELNNVNSKLPKEVHHHSEANKSFPNKEKSCVNQSNPTLLGITQIIDLVNDNSPQKETNIFNEPAFDTSKNVNKISTITKACKKNLNTVDGHPLATENATKLPSINLKEIDESKFSSSTPQKSSIFKWKRKEQEPSQQMSQKPHHQVSHRTSYETSHKKTHQISQNTSCQTSHNLSVDFNLMGDDELEQMSESLLADIEGNFRMRKECGKINTEHFHGEKSRSDHTREGGSVLSPIPSSGSILQGHGQGVHLGGGSLTTSDKISKNPFQRINSSEYTGEQNSCTSPKTPKLIKFQSHNQEMSSKANKLTKVPVLEASERSILYPTQDESHVWQRRKRKCGQVVESDDEDSFLTTVSNVTKTSLNSSSSDNSLCFGNKLRNRNYAIGVSAVEDEDDDGDFVEDSEIECLKQKQKKENNNVDKRDQPIKKMRRQKTTKAFLETEAEVSHDGDEVSSDETDCEGELDSSFVDDCTQLSQDPAVDMKAVYLQSVANRDEVEYQRFRPPPRLPDIHDTDESHGTLDMSDDSFVVDNSHIEYDTEYVGDSMLAEDPIIHQAILNKASTKEKNSITGGKGARKRILIQNSSSDDDDDELEGDKKRSSNVVSSPYTEYPRNASQNTPMVEHNITANYNSQKKPTLKAPIVINTSPDQYSKPSPYTSSQTPKVPMAIIRPQQKETIESSTVSPSVTCMPSTISVSKLQSKPSTSLPTTAVTSSKSVPNHSSYTPEGNGRPETFQASQETFSLSQPNTSTKTLTQRCPPVVLVDPGELGHSGCIVTGLRLQHGAHTAVLSISPAHYVISTRMAVVRLSFSVFSSQQQRGHLVTTLQSLLEMYDRPVVLVETDREMGSVPHSSPSSKRSRYLDTLTCAFVQVSHVKLLYSSDQEETMSVLAQLMEQERTKGYSIPVLPQDINKLKQVINFYRSLPHISIATALTFAHNFTTIADFINSSTEDMKQKCNISQQRAEAIKQHLTCHFRKDMLPP</sequence>
<feature type="region of interest" description="Disordered" evidence="8">
    <location>
        <begin position="1866"/>
        <end position="1922"/>
    </location>
</feature>
<dbReference type="Gene3D" id="1.20.1320.20">
    <property type="entry name" value="hef helicase domain"/>
    <property type="match status" value="1"/>
</dbReference>
<evidence type="ECO:0000256" key="7">
    <source>
        <dbReference type="ARBA" id="ARBA00023242"/>
    </source>
</evidence>
<dbReference type="PROSITE" id="PS51194">
    <property type="entry name" value="HELICASE_CTER"/>
    <property type="match status" value="1"/>
</dbReference>
<feature type="region of interest" description="Disordered" evidence="8">
    <location>
        <begin position="427"/>
        <end position="450"/>
    </location>
</feature>
<dbReference type="GO" id="GO:0005524">
    <property type="term" value="F:ATP binding"/>
    <property type="evidence" value="ECO:0007669"/>
    <property type="project" value="UniProtKB-KW"/>
</dbReference>
<dbReference type="PROSITE" id="PS51192">
    <property type="entry name" value="HELICASE_ATP_BIND_1"/>
    <property type="match status" value="1"/>
</dbReference>
<evidence type="ECO:0008006" key="13">
    <source>
        <dbReference type="Google" id="ProtNLM"/>
    </source>
</evidence>
<comment type="subcellular location">
    <subcellularLocation>
        <location evidence="1">Nucleus</location>
    </subcellularLocation>
</comment>
<dbReference type="PANTHER" id="PTHR14025:SF20">
    <property type="entry name" value="FANCONI ANEMIA GROUP M PROTEIN"/>
    <property type="match status" value="1"/>
</dbReference>
<dbReference type="SUPFAM" id="SSF52980">
    <property type="entry name" value="Restriction endonuclease-like"/>
    <property type="match status" value="1"/>
</dbReference>
<dbReference type="CDD" id="cd12091">
    <property type="entry name" value="FANCM_ID"/>
    <property type="match status" value="1"/>
</dbReference>
<dbReference type="FunFam" id="3.40.50.300:FF:000861">
    <property type="entry name" value="Fanconi anemia, complementation group M"/>
    <property type="match status" value="1"/>
</dbReference>
<evidence type="ECO:0000313" key="11">
    <source>
        <dbReference type="EMBL" id="KAK3871572.1"/>
    </source>
</evidence>
<organism evidence="11 12">
    <name type="scientific">Petrolisthes cinctipes</name>
    <name type="common">Flat porcelain crab</name>
    <dbReference type="NCBI Taxonomy" id="88211"/>
    <lineage>
        <taxon>Eukaryota</taxon>
        <taxon>Metazoa</taxon>
        <taxon>Ecdysozoa</taxon>
        <taxon>Arthropoda</taxon>
        <taxon>Crustacea</taxon>
        <taxon>Multicrustacea</taxon>
        <taxon>Malacostraca</taxon>
        <taxon>Eumalacostraca</taxon>
        <taxon>Eucarida</taxon>
        <taxon>Decapoda</taxon>
        <taxon>Pleocyemata</taxon>
        <taxon>Anomura</taxon>
        <taxon>Galatheoidea</taxon>
        <taxon>Porcellanidae</taxon>
        <taxon>Petrolisthes</taxon>
    </lineage>
</organism>
<dbReference type="InterPro" id="IPR001650">
    <property type="entry name" value="Helicase_C-like"/>
</dbReference>
<dbReference type="Gene3D" id="3.40.50.300">
    <property type="entry name" value="P-loop containing nucleotide triphosphate hydrolases"/>
    <property type="match status" value="2"/>
</dbReference>
<dbReference type="CDD" id="cd18801">
    <property type="entry name" value="SF2_C_FANCM_Hef"/>
    <property type="match status" value="1"/>
</dbReference>
<dbReference type="GO" id="GO:0009378">
    <property type="term" value="F:four-way junction helicase activity"/>
    <property type="evidence" value="ECO:0007669"/>
    <property type="project" value="TreeGrafter"/>
</dbReference>
<evidence type="ECO:0000256" key="5">
    <source>
        <dbReference type="ARBA" id="ARBA00022806"/>
    </source>
</evidence>
<dbReference type="GO" id="GO:0036297">
    <property type="term" value="P:interstrand cross-link repair"/>
    <property type="evidence" value="ECO:0007669"/>
    <property type="project" value="TreeGrafter"/>
</dbReference>
<dbReference type="PANTHER" id="PTHR14025">
    <property type="entry name" value="FANCONI ANEMIA GROUP M FANCM FAMILY MEMBER"/>
    <property type="match status" value="1"/>
</dbReference>
<feature type="region of interest" description="Disordered" evidence="8">
    <location>
        <begin position="2164"/>
        <end position="2190"/>
    </location>
</feature>
<feature type="region of interest" description="Disordered" evidence="8">
    <location>
        <begin position="978"/>
        <end position="1001"/>
    </location>
</feature>
<dbReference type="InterPro" id="IPR044749">
    <property type="entry name" value="FANCM_DEXDc"/>
</dbReference>
<dbReference type="Gene3D" id="1.10.150.20">
    <property type="entry name" value="5' to 3' exonuclease, C-terminal subdomain"/>
    <property type="match status" value="1"/>
</dbReference>
<evidence type="ECO:0000256" key="3">
    <source>
        <dbReference type="ARBA" id="ARBA00022741"/>
    </source>
</evidence>
<feature type="region of interest" description="Disordered" evidence="8">
    <location>
        <begin position="2254"/>
        <end position="2277"/>
    </location>
</feature>
<dbReference type="GO" id="GO:0016787">
    <property type="term" value="F:hydrolase activity"/>
    <property type="evidence" value="ECO:0007669"/>
    <property type="project" value="UniProtKB-KW"/>
</dbReference>
<dbReference type="GO" id="GO:0043138">
    <property type="term" value="F:3'-5' DNA helicase activity"/>
    <property type="evidence" value="ECO:0007669"/>
    <property type="project" value="InterPro"/>
</dbReference>
<dbReference type="Pfam" id="PF16783">
    <property type="entry name" value="FANCM-MHF_bd"/>
    <property type="match status" value="1"/>
</dbReference>
<dbReference type="GO" id="GO:0000400">
    <property type="term" value="F:four-way junction DNA binding"/>
    <property type="evidence" value="ECO:0007669"/>
    <property type="project" value="TreeGrafter"/>
</dbReference>
<feature type="domain" description="Helicase ATP-binding" evidence="9">
    <location>
        <begin position="104"/>
        <end position="272"/>
    </location>
</feature>
<feature type="compositionally biased region" description="Basic and acidic residues" evidence="8">
    <location>
        <begin position="2164"/>
        <end position="2179"/>
    </location>
</feature>
<dbReference type="InterPro" id="IPR011335">
    <property type="entry name" value="Restrct_endonuc-II-like"/>
</dbReference>
<dbReference type="InterPro" id="IPR031879">
    <property type="entry name" value="FANCM-MHF-bd"/>
</dbReference>
<dbReference type="InterPro" id="IPR027417">
    <property type="entry name" value="P-loop_NTPase"/>
</dbReference>
<keyword evidence="7" id="KW-0539">Nucleus</keyword>
<evidence type="ECO:0000259" key="10">
    <source>
        <dbReference type="PROSITE" id="PS51194"/>
    </source>
</evidence>
<protein>
    <recommendedName>
        <fullName evidence="13">Fanconi anemia group M protein</fullName>
    </recommendedName>
</protein>
<comment type="caution">
    <text evidence="11">The sequence shown here is derived from an EMBL/GenBank/DDBJ whole genome shotgun (WGS) entry which is preliminary data.</text>
</comment>
<dbReference type="GO" id="GO:0045003">
    <property type="term" value="P:double-strand break repair via synthesis-dependent strand annealing"/>
    <property type="evidence" value="ECO:0007669"/>
    <property type="project" value="TreeGrafter"/>
</dbReference>
<feature type="region of interest" description="Disordered" evidence="8">
    <location>
        <begin position="1519"/>
        <end position="1543"/>
    </location>
</feature>
<dbReference type="SMART" id="SM00487">
    <property type="entry name" value="DEXDc"/>
    <property type="match status" value="1"/>
</dbReference>
<dbReference type="Pfam" id="PF00271">
    <property type="entry name" value="Helicase_C"/>
    <property type="match status" value="1"/>
</dbReference>
<feature type="region of interest" description="Disordered" evidence="8">
    <location>
        <begin position="1765"/>
        <end position="1785"/>
    </location>
</feature>
<feature type="domain" description="Helicase C-terminal" evidence="10">
    <location>
        <begin position="465"/>
        <end position="627"/>
    </location>
</feature>
<feature type="compositionally biased region" description="Polar residues" evidence="8">
    <location>
        <begin position="2353"/>
        <end position="2368"/>
    </location>
</feature>
<dbReference type="Gene3D" id="3.40.50.10130">
    <property type="match status" value="1"/>
</dbReference>
<feature type="compositionally biased region" description="Basic and acidic residues" evidence="8">
    <location>
        <begin position="2261"/>
        <end position="2271"/>
    </location>
</feature>
<reference evidence="11" key="1">
    <citation type="submission" date="2023-10" db="EMBL/GenBank/DDBJ databases">
        <title>Genome assemblies of two species of porcelain crab, Petrolisthes cinctipes and Petrolisthes manimaculis (Anomura: Porcellanidae).</title>
        <authorList>
            <person name="Angst P."/>
        </authorList>
    </citation>
    <scope>NUCLEOTIDE SEQUENCE</scope>
    <source>
        <strain evidence="11">PB745_01</strain>
        <tissue evidence="11">Gill</tissue>
    </source>
</reference>
<evidence type="ECO:0000256" key="2">
    <source>
        <dbReference type="ARBA" id="ARBA00009889"/>
    </source>
</evidence>
<feature type="compositionally biased region" description="Basic and acidic residues" evidence="8">
    <location>
        <begin position="881"/>
        <end position="890"/>
    </location>
</feature>
<evidence type="ECO:0000313" key="12">
    <source>
        <dbReference type="Proteomes" id="UP001286313"/>
    </source>
</evidence>
<dbReference type="InterPro" id="IPR010994">
    <property type="entry name" value="RuvA_2-like"/>
</dbReference>
<dbReference type="EMBL" id="JAWQEG010002496">
    <property type="protein sequence ID" value="KAK3871572.1"/>
    <property type="molecule type" value="Genomic_DNA"/>
</dbReference>
<keyword evidence="4" id="KW-0378">Hydrolase</keyword>
<evidence type="ECO:0000256" key="8">
    <source>
        <dbReference type="SAM" id="MobiDB-lite"/>
    </source>
</evidence>
<feature type="region of interest" description="Disordered" evidence="8">
    <location>
        <begin position="825"/>
        <end position="896"/>
    </location>
</feature>
<keyword evidence="3" id="KW-0547">Nucleotide-binding</keyword>
<comment type="similarity">
    <text evidence="2">Belongs to the DEAD box helicase family. DEAH subfamily. FANCM sub-subfamily.</text>
</comment>
<evidence type="ECO:0000256" key="4">
    <source>
        <dbReference type="ARBA" id="ARBA00022801"/>
    </source>
</evidence>
<feature type="region of interest" description="Disordered" evidence="8">
    <location>
        <begin position="2314"/>
        <end position="2368"/>
    </location>
</feature>
<keyword evidence="12" id="KW-1185">Reference proteome</keyword>
<keyword evidence="6" id="KW-0067">ATP-binding</keyword>